<reference evidence="2 3" key="1">
    <citation type="submission" date="2022-01" db="EMBL/GenBank/DDBJ databases">
        <authorList>
            <person name="Riesco R."/>
            <person name="Trujillo M.E."/>
        </authorList>
    </citation>
    <scope>NUCLEOTIDE SEQUENCE [LARGE SCALE GENOMIC DNA]</scope>
    <source>
        <strain evidence="2 3">NIE79</strain>
    </source>
</reference>
<organism evidence="2 3">
    <name type="scientific">Micromonospora trifolii</name>
    <dbReference type="NCBI Taxonomy" id="2911208"/>
    <lineage>
        <taxon>Bacteria</taxon>
        <taxon>Bacillati</taxon>
        <taxon>Actinomycetota</taxon>
        <taxon>Actinomycetes</taxon>
        <taxon>Micromonosporales</taxon>
        <taxon>Micromonosporaceae</taxon>
        <taxon>Micromonospora</taxon>
    </lineage>
</organism>
<sequence>MTGESPTSGGGLDALPSPLDSVADSRAAARWIISSAGAVGALLLGGGPLIAAAKVTDWVHAAWAGGGLLVTLLGVAWAIWRTSEVLVPPMTTPATLTSPELRGLRERLEAESWHHFGGYAGDVDGLLRHRRIAAAITGRLLTAPPQERAALQAGLATARRNIARTDPYLRWLLVTAHAWQVRETLRRARRQTFLAAALVVVGAVVFIAATAGG</sequence>
<name>A0ABS9N256_9ACTN</name>
<accession>A0ABS9N256</accession>
<comment type="caution">
    <text evidence="2">The sequence shown here is derived from an EMBL/GenBank/DDBJ whole genome shotgun (WGS) entry which is preliminary data.</text>
</comment>
<evidence type="ECO:0000313" key="2">
    <source>
        <dbReference type="EMBL" id="MCG5444052.1"/>
    </source>
</evidence>
<protein>
    <submittedName>
        <fullName evidence="2">Uncharacterized protein</fullName>
    </submittedName>
</protein>
<gene>
    <name evidence="2" type="ORF">NIE79_002196</name>
</gene>
<dbReference type="RefSeq" id="WP_238679209.1">
    <property type="nucleotide sequence ID" value="NZ_JAKKFD010000022.1"/>
</dbReference>
<keyword evidence="1" id="KW-0472">Membrane</keyword>
<proteinExistence type="predicted"/>
<keyword evidence="3" id="KW-1185">Reference proteome</keyword>
<keyword evidence="1" id="KW-0812">Transmembrane</keyword>
<evidence type="ECO:0000313" key="3">
    <source>
        <dbReference type="Proteomes" id="UP001201629"/>
    </source>
</evidence>
<dbReference type="EMBL" id="JAKKFD010000022">
    <property type="protein sequence ID" value="MCG5444052.1"/>
    <property type="molecule type" value="Genomic_DNA"/>
</dbReference>
<feature type="transmembrane region" description="Helical" evidence="1">
    <location>
        <begin position="192"/>
        <end position="211"/>
    </location>
</feature>
<feature type="transmembrane region" description="Helical" evidence="1">
    <location>
        <begin position="31"/>
        <end position="52"/>
    </location>
</feature>
<keyword evidence="1" id="KW-1133">Transmembrane helix</keyword>
<evidence type="ECO:0000256" key="1">
    <source>
        <dbReference type="SAM" id="Phobius"/>
    </source>
</evidence>
<feature type="transmembrane region" description="Helical" evidence="1">
    <location>
        <begin position="58"/>
        <end position="80"/>
    </location>
</feature>
<dbReference type="Proteomes" id="UP001201629">
    <property type="component" value="Unassembled WGS sequence"/>
</dbReference>